<keyword evidence="3" id="KW-0132">Cell division</keyword>
<dbReference type="InterPro" id="IPR012310">
    <property type="entry name" value="DNA_ligase_ATP-dep_cent"/>
</dbReference>
<evidence type="ECO:0000256" key="13">
    <source>
        <dbReference type="ARBA" id="ARBA00034003"/>
    </source>
</evidence>
<dbReference type="GO" id="GO:0006260">
    <property type="term" value="P:DNA replication"/>
    <property type="evidence" value="ECO:0007669"/>
    <property type="project" value="UniProtKB-KW"/>
</dbReference>
<dbReference type="InterPro" id="IPR050191">
    <property type="entry name" value="ATP-dep_DNA_ligase"/>
</dbReference>
<keyword evidence="6" id="KW-0547">Nucleotide-binding</keyword>
<evidence type="ECO:0000259" key="14">
    <source>
        <dbReference type="PROSITE" id="PS50160"/>
    </source>
</evidence>
<evidence type="ECO:0000313" key="15">
    <source>
        <dbReference type="EMBL" id="TCP37857.1"/>
    </source>
</evidence>
<dbReference type="GO" id="GO:0003677">
    <property type="term" value="F:DNA binding"/>
    <property type="evidence" value="ECO:0007669"/>
    <property type="project" value="InterPro"/>
</dbReference>
<evidence type="ECO:0000313" key="16">
    <source>
        <dbReference type="Proteomes" id="UP000295399"/>
    </source>
</evidence>
<accession>A0A4R2PQ96</accession>
<keyword evidence="8" id="KW-0067">ATP-binding</keyword>
<feature type="domain" description="ATP-dependent DNA ligase family profile" evidence="14">
    <location>
        <begin position="311"/>
        <end position="442"/>
    </location>
</feature>
<dbReference type="GO" id="GO:0006281">
    <property type="term" value="P:DNA repair"/>
    <property type="evidence" value="ECO:0007669"/>
    <property type="project" value="UniProtKB-KW"/>
</dbReference>
<dbReference type="GO" id="GO:0005524">
    <property type="term" value="F:ATP binding"/>
    <property type="evidence" value="ECO:0007669"/>
    <property type="project" value="UniProtKB-KW"/>
</dbReference>
<dbReference type="Gene3D" id="3.30.470.30">
    <property type="entry name" value="DNA ligase/mRNA capping enzyme"/>
    <property type="match status" value="1"/>
</dbReference>
<dbReference type="OrthoDB" id="9767858at2"/>
<keyword evidence="2 15" id="KW-0436">Ligase</keyword>
<dbReference type="Gene3D" id="1.10.3260.10">
    <property type="entry name" value="DNA ligase, ATP-dependent, N-terminal domain"/>
    <property type="match status" value="1"/>
</dbReference>
<dbReference type="Gene3D" id="2.40.50.140">
    <property type="entry name" value="Nucleic acid-binding proteins"/>
    <property type="match status" value="1"/>
</dbReference>
<keyword evidence="5" id="KW-0479">Metal-binding</keyword>
<dbReference type="InParanoid" id="A0A4R2PQ96"/>
<sequence>MRAFAELLDGLIFCPARTGKLRLMADYFRTAPDPDRGWALAALAGAVSFRHAKPALLRQLVGDRVDPYLFALSYDYVGDLAETVALIWPGPETPEETDPPALATVVDTLDRTAKADLPGLIAGWLDGLDQRQRWALLKLITGGLRVGVSARLAKTALAQAFALDLGQVEEVWHGLAPPYEPLFAWAEGRRPRPDAAGQPVFRPFMLAHPLDDETLDPADYLVEWKWDGIRVQLVAMAGQVRLYSRTGDDISAAFPDVVADVPGDWGVLDGELLTAHPGQGTVAPFNHLQQRLNRKRVTKTLLRDHPAFVRAYDLLFEGETDRRAEPIEARRAALARSLAALPAGRFDLSETLDAHPKDQNGDDDESDAWAALARLAAGARAAGYEGLMLKRRGSPYVAGRRKGLWFKWKRDPLSADLVVMYAQRGHGKRSSYYSDFTFGAWAADGRLLPVAKAYFGFTDAELRQLDRFVRDHTVERFGPVREVAKTLVVEVAFDSLHPSPRHKSGLAMRFPRVKRIRWDKPAAEADSLDALATLIER</sequence>
<evidence type="ECO:0000256" key="10">
    <source>
        <dbReference type="ARBA" id="ARBA00023172"/>
    </source>
</evidence>
<evidence type="ECO:0000256" key="8">
    <source>
        <dbReference type="ARBA" id="ARBA00022840"/>
    </source>
</evidence>
<evidence type="ECO:0000256" key="12">
    <source>
        <dbReference type="ARBA" id="ARBA00023306"/>
    </source>
</evidence>
<dbReference type="InterPro" id="IPR026333">
    <property type="entry name" value="ATP_dep_DNA_lig_pp_1105_fam"/>
</dbReference>
<dbReference type="NCBIfam" id="NF006701">
    <property type="entry name" value="PRK09247.1"/>
    <property type="match status" value="1"/>
</dbReference>
<proteinExistence type="predicted"/>
<dbReference type="GO" id="GO:0051301">
    <property type="term" value="P:cell division"/>
    <property type="evidence" value="ECO:0007669"/>
    <property type="project" value="UniProtKB-KW"/>
</dbReference>
<dbReference type="CDD" id="cd07972">
    <property type="entry name" value="OBF_DNA_ligase_Arch_LigB"/>
    <property type="match status" value="1"/>
</dbReference>
<dbReference type="GO" id="GO:0006310">
    <property type="term" value="P:DNA recombination"/>
    <property type="evidence" value="ECO:0007669"/>
    <property type="project" value="UniProtKB-KW"/>
</dbReference>
<dbReference type="EMBL" id="SLXO01000002">
    <property type="protein sequence ID" value="TCP37857.1"/>
    <property type="molecule type" value="Genomic_DNA"/>
</dbReference>
<evidence type="ECO:0000256" key="2">
    <source>
        <dbReference type="ARBA" id="ARBA00022598"/>
    </source>
</evidence>
<evidence type="ECO:0000256" key="6">
    <source>
        <dbReference type="ARBA" id="ARBA00022741"/>
    </source>
</evidence>
<dbReference type="RefSeq" id="WP_132707513.1">
    <property type="nucleotide sequence ID" value="NZ_JACIGF010000002.1"/>
</dbReference>
<gene>
    <name evidence="15" type="ORF">EV659_102265</name>
</gene>
<keyword evidence="4" id="KW-0235">DNA replication</keyword>
<evidence type="ECO:0000256" key="1">
    <source>
        <dbReference type="ARBA" id="ARBA00012727"/>
    </source>
</evidence>
<keyword evidence="11" id="KW-0234">DNA repair</keyword>
<name>A0A4R2PQ96_RHOSA</name>
<dbReference type="PROSITE" id="PS00697">
    <property type="entry name" value="DNA_LIGASE_A1"/>
    <property type="match status" value="1"/>
</dbReference>
<dbReference type="InterPro" id="IPR036599">
    <property type="entry name" value="DNA_ligase_N_sf"/>
</dbReference>
<dbReference type="InterPro" id="IPR012309">
    <property type="entry name" value="DNA_ligase_ATP-dep_C"/>
</dbReference>
<dbReference type="SUPFAM" id="SSF56091">
    <property type="entry name" value="DNA ligase/mRNA capping enzyme, catalytic domain"/>
    <property type="match status" value="1"/>
</dbReference>
<evidence type="ECO:0000256" key="9">
    <source>
        <dbReference type="ARBA" id="ARBA00022842"/>
    </source>
</evidence>
<dbReference type="Proteomes" id="UP000295399">
    <property type="component" value="Unassembled WGS sequence"/>
</dbReference>
<dbReference type="SUPFAM" id="SSF50249">
    <property type="entry name" value="Nucleic acid-binding proteins"/>
    <property type="match status" value="1"/>
</dbReference>
<keyword evidence="7" id="KW-0227">DNA damage</keyword>
<keyword evidence="9" id="KW-0460">Magnesium</keyword>
<dbReference type="PROSITE" id="PS50160">
    <property type="entry name" value="DNA_LIGASE_A3"/>
    <property type="match status" value="1"/>
</dbReference>
<dbReference type="GO" id="GO:0046872">
    <property type="term" value="F:metal ion binding"/>
    <property type="evidence" value="ECO:0007669"/>
    <property type="project" value="UniProtKB-KW"/>
</dbReference>
<keyword evidence="12" id="KW-0131">Cell cycle</keyword>
<dbReference type="NCBIfam" id="TIGR04120">
    <property type="entry name" value="DNA_lig_bact"/>
    <property type="match status" value="1"/>
</dbReference>
<dbReference type="GO" id="GO:0003910">
    <property type="term" value="F:DNA ligase (ATP) activity"/>
    <property type="evidence" value="ECO:0007669"/>
    <property type="project" value="UniProtKB-EC"/>
</dbReference>
<evidence type="ECO:0000256" key="3">
    <source>
        <dbReference type="ARBA" id="ARBA00022618"/>
    </source>
</evidence>
<keyword evidence="10" id="KW-0233">DNA recombination</keyword>
<evidence type="ECO:0000256" key="5">
    <source>
        <dbReference type="ARBA" id="ARBA00022723"/>
    </source>
</evidence>
<reference evidence="15 16" key="1">
    <citation type="submission" date="2019-03" db="EMBL/GenBank/DDBJ databases">
        <title>Genomic Encyclopedia of Type Strains, Phase IV (KMG-IV): sequencing the most valuable type-strain genomes for metagenomic binning, comparative biology and taxonomic classification.</title>
        <authorList>
            <person name="Goeker M."/>
        </authorList>
    </citation>
    <scope>NUCLEOTIDE SEQUENCE [LARGE SCALE GENOMIC DNA]</scope>
    <source>
        <strain evidence="15 16">DSM 2132</strain>
    </source>
</reference>
<evidence type="ECO:0000256" key="7">
    <source>
        <dbReference type="ARBA" id="ARBA00022763"/>
    </source>
</evidence>
<evidence type="ECO:0000256" key="11">
    <source>
        <dbReference type="ARBA" id="ARBA00023204"/>
    </source>
</evidence>
<dbReference type="InterPro" id="IPR016059">
    <property type="entry name" value="DNA_ligase_ATP-dep_CS"/>
</dbReference>
<protein>
    <recommendedName>
        <fullName evidence="1">DNA ligase (ATP)</fullName>
        <ecNumber evidence="1">6.5.1.1</ecNumber>
    </recommendedName>
</protein>
<dbReference type="Pfam" id="PF04679">
    <property type="entry name" value="DNA_ligase_A_C"/>
    <property type="match status" value="1"/>
</dbReference>
<organism evidence="15 16">
    <name type="scientific">Rhodothalassium salexigens DSM 2132</name>
    <dbReference type="NCBI Taxonomy" id="1188247"/>
    <lineage>
        <taxon>Bacteria</taxon>
        <taxon>Pseudomonadati</taxon>
        <taxon>Pseudomonadota</taxon>
        <taxon>Alphaproteobacteria</taxon>
        <taxon>Rhodothalassiales</taxon>
        <taxon>Rhodothalassiaceae</taxon>
        <taxon>Rhodothalassium</taxon>
    </lineage>
</organism>
<dbReference type="EC" id="6.5.1.1" evidence="1"/>
<comment type="catalytic activity">
    <reaction evidence="13">
        <text>ATP + (deoxyribonucleotide)n-3'-hydroxyl + 5'-phospho-(deoxyribonucleotide)m = (deoxyribonucleotide)n+m + AMP + diphosphate.</text>
        <dbReference type="EC" id="6.5.1.1"/>
    </reaction>
</comment>
<dbReference type="AlphaFoldDB" id="A0A4R2PQ96"/>
<keyword evidence="16" id="KW-1185">Reference proteome</keyword>
<comment type="caution">
    <text evidence="15">The sequence shown here is derived from an EMBL/GenBank/DDBJ whole genome shotgun (WGS) entry which is preliminary data.</text>
</comment>
<evidence type="ECO:0000256" key="4">
    <source>
        <dbReference type="ARBA" id="ARBA00022705"/>
    </source>
</evidence>
<dbReference type="PANTHER" id="PTHR45674">
    <property type="entry name" value="DNA LIGASE 1/3 FAMILY MEMBER"/>
    <property type="match status" value="1"/>
</dbReference>
<dbReference type="InterPro" id="IPR012340">
    <property type="entry name" value="NA-bd_OB-fold"/>
</dbReference>
<dbReference type="Pfam" id="PF01068">
    <property type="entry name" value="DNA_ligase_A_M"/>
    <property type="match status" value="1"/>
</dbReference>
<dbReference type="PANTHER" id="PTHR45674:SF13">
    <property type="entry name" value="DNA LIGASE-RELATED"/>
    <property type="match status" value="1"/>
</dbReference>